<gene>
    <name evidence="2" type="ORF">MCOR_46129</name>
</gene>
<protein>
    <recommendedName>
        <fullName evidence="4">Band 7 domain-containing protein</fullName>
    </recommendedName>
</protein>
<organism evidence="2 3">
    <name type="scientific">Mytilus coruscus</name>
    <name type="common">Sea mussel</name>
    <dbReference type="NCBI Taxonomy" id="42192"/>
    <lineage>
        <taxon>Eukaryota</taxon>
        <taxon>Metazoa</taxon>
        <taxon>Spiralia</taxon>
        <taxon>Lophotrochozoa</taxon>
        <taxon>Mollusca</taxon>
        <taxon>Bivalvia</taxon>
        <taxon>Autobranchia</taxon>
        <taxon>Pteriomorphia</taxon>
        <taxon>Mytilida</taxon>
        <taxon>Mytiloidea</taxon>
        <taxon>Mytilidae</taxon>
        <taxon>Mytilinae</taxon>
        <taxon>Mytilus</taxon>
    </lineage>
</organism>
<feature type="coiled-coil region" evidence="1">
    <location>
        <begin position="280"/>
        <end position="335"/>
    </location>
</feature>
<dbReference type="AlphaFoldDB" id="A0A6J8DXA7"/>
<evidence type="ECO:0008006" key="4">
    <source>
        <dbReference type="Google" id="ProtNLM"/>
    </source>
</evidence>
<evidence type="ECO:0000313" key="3">
    <source>
        <dbReference type="Proteomes" id="UP000507470"/>
    </source>
</evidence>
<evidence type="ECO:0000256" key="1">
    <source>
        <dbReference type="SAM" id="Coils"/>
    </source>
</evidence>
<dbReference type="OrthoDB" id="10266334at2759"/>
<keyword evidence="1" id="KW-0175">Coiled coil</keyword>
<name>A0A6J8DXA7_MYTCO</name>
<dbReference type="EMBL" id="CACVKT020008128">
    <property type="protein sequence ID" value="CAC5413214.1"/>
    <property type="molecule type" value="Genomic_DNA"/>
</dbReference>
<keyword evidence="3" id="KW-1185">Reference proteome</keyword>
<dbReference type="Proteomes" id="UP000507470">
    <property type="component" value="Unassembled WGS sequence"/>
</dbReference>
<accession>A0A6J8DXA7</accession>
<sequence length="404" mass="47499">MTVGWETLNVGEQALVYNHEGEARIEEGPKRLFLWRERFQILKRTAVNQNSYAIVRYNDGQVEHLKGPCVIYENPLHHMFVKAYPMESLDANEALVVYKQDKETNKVTRYVQFGPTLFMPKESEWLHEFCWHGVDPDNKTSMIPNSNRFSRLKIIPDQFYYNVDEVRTADDAAIRVKLMVFYELKDIDTMLNATKDPFSDFINCVCADIIAYASKYTYIEFMEKSSALNDLSNYPQLLDRSKQIGYEISKVVYRGFHTHDKLQKLHDSAVKTRTNLKLAYEKVEQEQEITDMKLKNEKDRIQLEHKLEEENLSHKQELEKDRVRHKLMMELKQEKNVRDVWIQENTASLEGKKLQDAQTLKYYTNLHDLGVDLNGYIQAKAQRPQKIIKVVADKDSANFHLHHT</sequence>
<reference evidence="2 3" key="1">
    <citation type="submission" date="2020-06" db="EMBL/GenBank/DDBJ databases">
        <authorList>
            <person name="Li R."/>
            <person name="Bekaert M."/>
        </authorList>
    </citation>
    <scope>NUCLEOTIDE SEQUENCE [LARGE SCALE GENOMIC DNA]</scope>
    <source>
        <strain evidence="3">wild</strain>
    </source>
</reference>
<proteinExistence type="predicted"/>
<evidence type="ECO:0000313" key="2">
    <source>
        <dbReference type="EMBL" id="CAC5413214.1"/>
    </source>
</evidence>